<dbReference type="Proteomes" id="UP000184442">
    <property type="component" value="Unassembled WGS sequence"/>
</dbReference>
<feature type="domain" description="HTH cro/C1-type" evidence="1">
    <location>
        <begin position="11"/>
        <end position="67"/>
    </location>
</feature>
<evidence type="ECO:0000313" key="2">
    <source>
        <dbReference type="EMBL" id="SHJ14842.1"/>
    </source>
</evidence>
<evidence type="ECO:0000313" key="3">
    <source>
        <dbReference type="Proteomes" id="UP000184442"/>
    </source>
</evidence>
<organism evidence="2 3">
    <name type="scientific">Lutispora thermophila DSM 19022</name>
    <dbReference type="NCBI Taxonomy" id="1122184"/>
    <lineage>
        <taxon>Bacteria</taxon>
        <taxon>Bacillati</taxon>
        <taxon>Bacillota</taxon>
        <taxon>Clostridia</taxon>
        <taxon>Lutisporales</taxon>
        <taxon>Lutisporaceae</taxon>
        <taxon>Lutispora</taxon>
    </lineage>
</organism>
<dbReference type="SUPFAM" id="SSF47413">
    <property type="entry name" value="lambda repressor-like DNA-binding domains"/>
    <property type="match status" value="1"/>
</dbReference>
<dbReference type="EMBL" id="FQZS01000017">
    <property type="protein sequence ID" value="SHJ14842.1"/>
    <property type="molecule type" value="Genomic_DNA"/>
</dbReference>
<sequence length="532" mass="62301">MKSKIKFGESLKLLISALDISISRLSKAINVDTSLANRWVNEKRIPSYNTPYIENIAEYLSKNIQNSYQLECLKRIIGSHMDISEENISSDNIKEVIFQFLNEAHGYSRECKKNEQRIKSYAREQKIDLKNINADYLDHLELSNEDKIIPGIGNIINQGISLIETAANIKGTKENNTIYLTCLSEIYTYNFDFEDRQRCINALLKAIENGWNIVFLIRLNDNKKRTANFINYVRPLIKTSKLSIYYTKNYVHSGINDERLIIPGVGAMSSLLTSISLNSYHAFYFKNKAAVEIMNENMQSILSSASKLLTHYYFYGDKKEDSSFYLMEIEEKMGNRFLYKFCFSVLTMPEEIFVKLLKRVGLPEDEIIIELYYYKTRLKSFIQNLKDSEYRDICLLESIEKLIKERQYHLYTRSGVYLVDMEVGDIIEYLENIIKLLEKYENYHIGFISNDNKGFDNNYFCYVKERQAAFFGAFNSSTTIPEHRILITEPMSVKALAEYFEELWENMAPVNKNKSDIIQWLNRYITLLKRQL</sequence>
<dbReference type="RefSeq" id="WP_073026587.1">
    <property type="nucleotide sequence ID" value="NZ_FQZS01000017.1"/>
</dbReference>
<keyword evidence="3" id="KW-1185">Reference proteome</keyword>
<proteinExistence type="predicted"/>
<dbReference type="STRING" id="1122184.SAMN02745176_02578"/>
<dbReference type="AlphaFoldDB" id="A0A1M6GY30"/>
<accession>A0A1M6GY30</accession>
<protein>
    <recommendedName>
        <fullName evidence="1">HTH cro/C1-type domain-containing protein</fullName>
    </recommendedName>
</protein>
<dbReference type="GO" id="GO:0003677">
    <property type="term" value="F:DNA binding"/>
    <property type="evidence" value="ECO:0007669"/>
    <property type="project" value="InterPro"/>
</dbReference>
<name>A0A1M6GY30_9FIRM</name>
<evidence type="ECO:0000259" key="1">
    <source>
        <dbReference type="PROSITE" id="PS50943"/>
    </source>
</evidence>
<dbReference type="InterPro" id="IPR010982">
    <property type="entry name" value="Lambda_DNA-bd_dom_sf"/>
</dbReference>
<reference evidence="2 3" key="1">
    <citation type="submission" date="2016-11" db="EMBL/GenBank/DDBJ databases">
        <authorList>
            <person name="Jaros S."/>
            <person name="Januszkiewicz K."/>
            <person name="Wedrychowicz H."/>
        </authorList>
    </citation>
    <scope>NUCLEOTIDE SEQUENCE [LARGE SCALE GENOMIC DNA]</scope>
    <source>
        <strain evidence="2 3">DSM 19022</strain>
    </source>
</reference>
<gene>
    <name evidence="2" type="ORF">SAMN02745176_02578</name>
</gene>
<dbReference type="PROSITE" id="PS50943">
    <property type="entry name" value="HTH_CROC1"/>
    <property type="match status" value="1"/>
</dbReference>
<dbReference type="OrthoDB" id="2491297at2"/>
<dbReference type="InterPro" id="IPR001387">
    <property type="entry name" value="Cro/C1-type_HTH"/>
</dbReference>